<dbReference type="Pfam" id="PF07638">
    <property type="entry name" value="Sigma70_ECF"/>
    <property type="match status" value="1"/>
</dbReference>
<dbReference type="Proteomes" id="UP000317421">
    <property type="component" value="Unassembled WGS sequence"/>
</dbReference>
<keyword evidence="4" id="KW-1185">Reference proteome</keyword>
<evidence type="ECO:0000313" key="4">
    <source>
        <dbReference type="Proteomes" id="UP000317421"/>
    </source>
</evidence>
<sequence>MDDDTSHGSVTYWIAELRDGETADAQRELWDRYFRRIVALARTKLGALPRGPADEEDVAISAMQSLFHGFQRDRFPDLCDRHNLWSLLAKITARKAINERHKQNAKKRGGGRPRITVGPSGGDDSLAGCDPSDDDLGPEFVVAMQEEMRRLMGVLPDDTLRLIAGRKLEGYSSAEIANEIGVVERTVERKLALIRASWAPAAEV</sequence>
<dbReference type="Gene3D" id="1.10.1740.10">
    <property type="match status" value="1"/>
</dbReference>
<dbReference type="AlphaFoldDB" id="A0A5C6ALK9"/>
<evidence type="ECO:0000313" key="3">
    <source>
        <dbReference type="EMBL" id="TWU00358.1"/>
    </source>
</evidence>
<accession>A0A5C6ALK9</accession>
<dbReference type="RefSeq" id="WP_146444039.1">
    <property type="nucleotide sequence ID" value="NZ_SJPR01000001.1"/>
</dbReference>
<gene>
    <name evidence="3" type="ORF">Pla108_13070</name>
</gene>
<dbReference type="InterPro" id="IPR013324">
    <property type="entry name" value="RNA_pol_sigma_r3/r4-like"/>
</dbReference>
<dbReference type="EMBL" id="SJPR01000001">
    <property type="protein sequence ID" value="TWU00358.1"/>
    <property type="molecule type" value="Genomic_DNA"/>
</dbReference>
<dbReference type="InterPro" id="IPR053812">
    <property type="entry name" value="HTH_Sigma70_ECF-like"/>
</dbReference>
<feature type="domain" description="RNA polymerase sigma-70 ECF-like HTH" evidence="2">
    <location>
        <begin position="9"/>
        <end position="198"/>
    </location>
</feature>
<protein>
    <submittedName>
        <fullName evidence="3">ECF sigma factor</fullName>
    </submittedName>
</protein>
<name>A0A5C6ALK9_9BACT</name>
<dbReference type="Gene3D" id="1.10.10.10">
    <property type="entry name" value="Winged helix-like DNA-binding domain superfamily/Winged helix DNA-binding domain"/>
    <property type="match status" value="1"/>
</dbReference>
<dbReference type="InterPro" id="IPR036388">
    <property type="entry name" value="WH-like_DNA-bd_sf"/>
</dbReference>
<organism evidence="3 4">
    <name type="scientific">Botrimarina colliarenosi</name>
    <dbReference type="NCBI Taxonomy" id="2528001"/>
    <lineage>
        <taxon>Bacteria</taxon>
        <taxon>Pseudomonadati</taxon>
        <taxon>Planctomycetota</taxon>
        <taxon>Planctomycetia</taxon>
        <taxon>Pirellulales</taxon>
        <taxon>Lacipirellulaceae</taxon>
        <taxon>Botrimarina</taxon>
    </lineage>
</organism>
<evidence type="ECO:0000256" key="1">
    <source>
        <dbReference type="SAM" id="MobiDB-lite"/>
    </source>
</evidence>
<proteinExistence type="predicted"/>
<evidence type="ECO:0000259" key="2">
    <source>
        <dbReference type="Pfam" id="PF07638"/>
    </source>
</evidence>
<feature type="region of interest" description="Disordered" evidence="1">
    <location>
        <begin position="99"/>
        <end position="132"/>
    </location>
</feature>
<dbReference type="SUPFAM" id="SSF88659">
    <property type="entry name" value="Sigma3 and sigma4 domains of RNA polymerase sigma factors"/>
    <property type="match status" value="1"/>
</dbReference>
<comment type="caution">
    <text evidence="3">The sequence shown here is derived from an EMBL/GenBank/DDBJ whole genome shotgun (WGS) entry which is preliminary data.</text>
</comment>
<reference evidence="3 4" key="1">
    <citation type="submission" date="2019-02" db="EMBL/GenBank/DDBJ databases">
        <title>Deep-cultivation of Planctomycetes and their phenomic and genomic characterization uncovers novel biology.</title>
        <authorList>
            <person name="Wiegand S."/>
            <person name="Jogler M."/>
            <person name="Boedeker C."/>
            <person name="Pinto D."/>
            <person name="Vollmers J."/>
            <person name="Rivas-Marin E."/>
            <person name="Kohn T."/>
            <person name="Peeters S.H."/>
            <person name="Heuer A."/>
            <person name="Rast P."/>
            <person name="Oberbeckmann S."/>
            <person name="Bunk B."/>
            <person name="Jeske O."/>
            <person name="Meyerdierks A."/>
            <person name="Storesund J.E."/>
            <person name="Kallscheuer N."/>
            <person name="Luecker S."/>
            <person name="Lage O.M."/>
            <person name="Pohl T."/>
            <person name="Merkel B.J."/>
            <person name="Hornburger P."/>
            <person name="Mueller R.-W."/>
            <person name="Bruemmer F."/>
            <person name="Labrenz M."/>
            <person name="Spormann A.M."/>
            <person name="Op Den Camp H."/>
            <person name="Overmann J."/>
            <person name="Amann R."/>
            <person name="Jetten M.S.M."/>
            <person name="Mascher T."/>
            <person name="Medema M.H."/>
            <person name="Devos D.P."/>
            <person name="Kaster A.-K."/>
            <person name="Ovreas L."/>
            <person name="Rohde M."/>
            <person name="Galperin M.Y."/>
            <person name="Jogler C."/>
        </authorList>
    </citation>
    <scope>NUCLEOTIDE SEQUENCE [LARGE SCALE GENOMIC DNA]</scope>
    <source>
        <strain evidence="3 4">Pla108</strain>
    </source>
</reference>
<dbReference type="OrthoDB" id="291381at2"/>